<sequence>MNRLGYRSPATFDKDAQEFYNVIHKYLMETYKGKVPLRNMAADGTLGGPFATHLHTPLVGQHFHGLGSAVEAIPGLTPFQREIAILVTASKYRANYAVAAHLVKGPAVGFAKQDIESIMSGQCPSSLKDDGVAIYKAADYLVNCSGSLPEEMYDQLITHLGTDGTKHLVHLVGFYSYLMVVLNGFDVQAPDDAVAGI</sequence>
<dbReference type="EMBL" id="CAWUHC010000008">
    <property type="protein sequence ID" value="CAK7212696.1"/>
    <property type="molecule type" value="Genomic_DNA"/>
</dbReference>
<accession>A0ABP0AZK7</accession>
<dbReference type="Gene3D" id="1.20.1290.10">
    <property type="entry name" value="AhpD-like"/>
    <property type="match status" value="1"/>
</dbReference>
<gene>
    <name evidence="1" type="ORF">SBRCBS47491_001554</name>
</gene>
<keyword evidence="2" id="KW-1185">Reference proteome</keyword>
<name>A0ABP0AZK7_9PEZI</name>
<evidence type="ECO:0000313" key="2">
    <source>
        <dbReference type="Proteomes" id="UP001642406"/>
    </source>
</evidence>
<reference evidence="1 2" key="1">
    <citation type="submission" date="2024-01" db="EMBL/GenBank/DDBJ databases">
        <authorList>
            <person name="Allen C."/>
            <person name="Tagirdzhanova G."/>
        </authorList>
    </citation>
    <scope>NUCLEOTIDE SEQUENCE [LARGE SCALE GENOMIC DNA]</scope>
</reference>
<dbReference type="SUPFAM" id="SSF69118">
    <property type="entry name" value="AhpD-like"/>
    <property type="match status" value="1"/>
</dbReference>
<evidence type="ECO:0000313" key="1">
    <source>
        <dbReference type="EMBL" id="CAK7212696.1"/>
    </source>
</evidence>
<organism evidence="1 2">
    <name type="scientific">Sporothrix bragantina</name>
    <dbReference type="NCBI Taxonomy" id="671064"/>
    <lineage>
        <taxon>Eukaryota</taxon>
        <taxon>Fungi</taxon>
        <taxon>Dikarya</taxon>
        <taxon>Ascomycota</taxon>
        <taxon>Pezizomycotina</taxon>
        <taxon>Sordariomycetes</taxon>
        <taxon>Sordariomycetidae</taxon>
        <taxon>Ophiostomatales</taxon>
        <taxon>Ophiostomataceae</taxon>
        <taxon>Sporothrix</taxon>
    </lineage>
</organism>
<dbReference type="InterPro" id="IPR029032">
    <property type="entry name" value="AhpD-like"/>
</dbReference>
<proteinExistence type="predicted"/>
<protein>
    <recommendedName>
        <fullName evidence="3">Carboxymuconolactone decarboxylase-like domain-containing protein</fullName>
    </recommendedName>
</protein>
<dbReference type="Proteomes" id="UP001642406">
    <property type="component" value="Unassembled WGS sequence"/>
</dbReference>
<comment type="caution">
    <text evidence="1">The sequence shown here is derived from an EMBL/GenBank/DDBJ whole genome shotgun (WGS) entry which is preliminary data.</text>
</comment>
<dbReference type="PANTHER" id="PTHR34846:SF11">
    <property type="entry name" value="4-CARBOXYMUCONOLACTONE DECARBOXYLASE FAMILY PROTEIN (AFU_ORTHOLOGUE AFUA_6G11590)"/>
    <property type="match status" value="1"/>
</dbReference>
<dbReference type="PANTHER" id="PTHR34846">
    <property type="entry name" value="4-CARBOXYMUCONOLACTONE DECARBOXYLASE FAMILY PROTEIN (AFU_ORTHOLOGUE AFUA_6G11590)"/>
    <property type="match status" value="1"/>
</dbReference>
<evidence type="ECO:0008006" key="3">
    <source>
        <dbReference type="Google" id="ProtNLM"/>
    </source>
</evidence>